<name>A0ABQ9Q8E8_9PEZI</name>
<keyword evidence="2" id="KW-1185">Reference proteome</keyword>
<reference evidence="1" key="1">
    <citation type="submission" date="2023-04" db="EMBL/GenBank/DDBJ databases">
        <title>Colletotrichum limetticola genome sequence.</title>
        <authorList>
            <person name="Baroncelli R."/>
        </authorList>
    </citation>
    <scope>NUCLEOTIDE SEQUENCE</scope>
    <source>
        <strain evidence="1">KLA-Anderson</strain>
    </source>
</reference>
<accession>A0ABQ9Q8E8</accession>
<evidence type="ECO:0000313" key="1">
    <source>
        <dbReference type="EMBL" id="KAK0380114.1"/>
    </source>
</evidence>
<comment type="caution">
    <text evidence="1">The sequence shown here is derived from an EMBL/GenBank/DDBJ whole genome shotgun (WGS) entry which is preliminary data.</text>
</comment>
<sequence>MAAPRQAVRLILRLALCSRKLWNQIKLRSSLFLFVLTFLPSSTSNPSSSSAYFSFKDFLRVTKRTGARLATQM</sequence>
<organism evidence="1 2">
    <name type="scientific">Colletotrichum limetticola</name>
    <dbReference type="NCBI Taxonomy" id="1209924"/>
    <lineage>
        <taxon>Eukaryota</taxon>
        <taxon>Fungi</taxon>
        <taxon>Dikarya</taxon>
        <taxon>Ascomycota</taxon>
        <taxon>Pezizomycotina</taxon>
        <taxon>Sordariomycetes</taxon>
        <taxon>Hypocreomycetidae</taxon>
        <taxon>Glomerellales</taxon>
        <taxon>Glomerellaceae</taxon>
        <taxon>Colletotrichum</taxon>
        <taxon>Colletotrichum acutatum species complex</taxon>
    </lineage>
</organism>
<evidence type="ECO:0008006" key="3">
    <source>
        <dbReference type="Google" id="ProtNLM"/>
    </source>
</evidence>
<dbReference type="Proteomes" id="UP001169217">
    <property type="component" value="Unassembled WGS sequence"/>
</dbReference>
<evidence type="ECO:0000313" key="2">
    <source>
        <dbReference type="Proteomes" id="UP001169217"/>
    </source>
</evidence>
<gene>
    <name evidence="1" type="ORF">CLIM01_02505</name>
</gene>
<proteinExistence type="predicted"/>
<dbReference type="EMBL" id="JARUPT010000047">
    <property type="protein sequence ID" value="KAK0380114.1"/>
    <property type="molecule type" value="Genomic_DNA"/>
</dbReference>
<protein>
    <recommendedName>
        <fullName evidence="3">Secreted protein</fullName>
    </recommendedName>
</protein>